<dbReference type="InterPro" id="IPR001189">
    <property type="entry name" value="Mn/Fe_SOD"/>
</dbReference>
<dbReference type="EC" id="1.15.1.1" evidence="2"/>
<accession>A0A8J8NVT2</accession>
<dbReference type="InterPro" id="IPR019832">
    <property type="entry name" value="Mn/Fe_SOD_C"/>
</dbReference>
<sequence length="223" mass="25202">MKRYLTPETLATKDLSGLFPGDSLKLHTHQIQGRAIEEIERNFEEDEDLQKESLIEAQQTAGFHEIELRNAIGAHFNHMFLWSILDAPGAIEGKEPVGKLKELVDKHFSGYDGLRESFAKAVNQRVLPGWVWLGFIPANGQLVITQTNNEDNTLMHGIALVQCVPIIGIDLWEHAYFAQFGGDKNAYLERFWAHVNWGKVSHRFEATILPTGKPAPIHPEELI</sequence>
<feature type="binding site" evidence="5">
    <location>
        <position position="27"/>
    </location>
    <ligand>
        <name>Mn(2+)</name>
        <dbReference type="ChEBI" id="CHEBI:29035"/>
    </ligand>
</feature>
<comment type="similarity">
    <text evidence="1">Belongs to the iron/manganese superoxide dismutase family.</text>
</comment>
<dbReference type="GO" id="GO:0004784">
    <property type="term" value="F:superoxide dismutase activity"/>
    <property type="evidence" value="ECO:0007669"/>
    <property type="project" value="UniProtKB-EC"/>
</dbReference>
<dbReference type="SUPFAM" id="SSF54719">
    <property type="entry name" value="Fe,Mn superoxide dismutase (SOD), C-terminal domain"/>
    <property type="match status" value="1"/>
</dbReference>
<evidence type="ECO:0000256" key="2">
    <source>
        <dbReference type="ARBA" id="ARBA00012682"/>
    </source>
</evidence>
<dbReference type="PROSITE" id="PS00088">
    <property type="entry name" value="SOD_MN"/>
    <property type="match status" value="1"/>
</dbReference>
<dbReference type="EMBL" id="RRYP01004331">
    <property type="protein sequence ID" value="TNV82957.1"/>
    <property type="molecule type" value="Genomic_DNA"/>
</dbReference>
<gene>
    <name evidence="7" type="ORF">FGO68_gene8439</name>
</gene>
<comment type="caution">
    <text evidence="7">The sequence shown here is derived from an EMBL/GenBank/DDBJ whole genome shotgun (WGS) entry which is preliminary data.</text>
</comment>
<protein>
    <recommendedName>
        <fullName evidence="2">superoxide dismutase</fullName>
        <ecNumber evidence="2">1.15.1.1</ecNumber>
    </recommendedName>
</protein>
<dbReference type="InterPro" id="IPR019833">
    <property type="entry name" value="Mn/Fe_SOD_BS"/>
</dbReference>
<dbReference type="PANTHER" id="PTHR43595:SF2">
    <property type="entry name" value="SMALL RIBOSOMAL SUBUNIT PROTEIN MS42"/>
    <property type="match status" value="1"/>
</dbReference>
<evidence type="ECO:0000256" key="4">
    <source>
        <dbReference type="ARBA" id="ARBA00023002"/>
    </source>
</evidence>
<dbReference type="PRINTS" id="PR01703">
    <property type="entry name" value="MNSODISMTASE"/>
</dbReference>
<keyword evidence="3 5" id="KW-0479">Metal-binding</keyword>
<keyword evidence="4" id="KW-0560">Oxidoreductase</keyword>
<feature type="binding site" evidence="5">
    <location>
        <position position="78"/>
    </location>
    <ligand>
        <name>Mn(2+)</name>
        <dbReference type="ChEBI" id="CHEBI:29035"/>
    </ligand>
</feature>
<dbReference type="GO" id="GO:0046872">
    <property type="term" value="F:metal ion binding"/>
    <property type="evidence" value="ECO:0007669"/>
    <property type="project" value="UniProtKB-KW"/>
</dbReference>
<feature type="binding site" evidence="5">
    <location>
        <position position="170"/>
    </location>
    <ligand>
        <name>Mn(2+)</name>
        <dbReference type="ChEBI" id="CHEBI:29035"/>
    </ligand>
</feature>
<dbReference type="Gene3D" id="3.55.40.20">
    <property type="entry name" value="Iron/manganese superoxide dismutase, C-terminal domain"/>
    <property type="match status" value="1"/>
</dbReference>
<evidence type="ECO:0000256" key="5">
    <source>
        <dbReference type="PIRSR" id="PIRSR000349-1"/>
    </source>
</evidence>
<evidence type="ECO:0000313" key="7">
    <source>
        <dbReference type="EMBL" id="TNV82957.1"/>
    </source>
</evidence>
<dbReference type="PANTHER" id="PTHR43595">
    <property type="entry name" value="37S RIBOSOMAL PROTEIN S26, MITOCHONDRIAL"/>
    <property type="match status" value="1"/>
</dbReference>
<organism evidence="7 8">
    <name type="scientific">Halteria grandinella</name>
    <dbReference type="NCBI Taxonomy" id="5974"/>
    <lineage>
        <taxon>Eukaryota</taxon>
        <taxon>Sar</taxon>
        <taxon>Alveolata</taxon>
        <taxon>Ciliophora</taxon>
        <taxon>Intramacronucleata</taxon>
        <taxon>Spirotrichea</taxon>
        <taxon>Stichotrichia</taxon>
        <taxon>Sporadotrichida</taxon>
        <taxon>Halteriidae</taxon>
        <taxon>Halteria</taxon>
    </lineage>
</organism>
<evidence type="ECO:0000256" key="1">
    <source>
        <dbReference type="ARBA" id="ARBA00008714"/>
    </source>
</evidence>
<feature type="domain" description="Manganese/iron superoxide dismutase C-terminal" evidence="6">
    <location>
        <begin position="97"/>
        <end position="203"/>
    </location>
</feature>
<feature type="binding site" evidence="5">
    <location>
        <position position="174"/>
    </location>
    <ligand>
        <name>Mn(2+)</name>
        <dbReference type="ChEBI" id="CHEBI:29035"/>
    </ligand>
</feature>
<evidence type="ECO:0000313" key="8">
    <source>
        <dbReference type="Proteomes" id="UP000785679"/>
    </source>
</evidence>
<dbReference type="Proteomes" id="UP000785679">
    <property type="component" value="Unassembled WGS sequence"/>
</dbReference>
<dbReference type="InterPro" id="IPR036314">
    <property type="entry name" value="SOD_C_sf"/>
</dbReference>
<proteinExistence type="inferred from homology"/>
<dbReference type="AlphaFoldDB" id="A0A8J8NVT2"/>
<name>A0A8J8NVT2_HALGN</name>
<keyword evidence="8" id="KW-1185">Reference proteome</keyword>
<reference evidence="7" key="1">
    <citation type="submission" date="2019-06" db="EMBL/GenBank/DDBJ databases">
        <authorList>
            <person name="Zheng W."/>
        </authorList>
    </citation>
    <scope>NUCLEOTIDE SEQUENCE</scope>
    <source>
        <strain evidence="7">QDHG01</strain>
    </source>
</reference>
<evidence type="ECO:0000256" key="3">
    <source>
        <dbReference type="ARBA" id="ARBA00022723"/>
    </source>
</evidence>
<dbReference type="PIRSF" id="PIRSF000349">
    <property type="entry name" value="SODismutase"/>
    <property type="match status" value="1"/>
</dbReference>
<evidence type="ECO:0000259" key="6">
    <source>
        <dbReference type="Pfam" id="PF02777"/>
    </source>
</evidence>
<dbReference type="GO" id="GO:0005737">
    <property type="term" value="C:cytoplasm"/>
    <property type="evidence" value="ECO:0007669"/>
    <property type="project" value="TreeGrafter"/>
</dbReference>
<dbReference type="Pfam" id="PF02777">
    <property type="entry name" value="Sod_Fe_C"/>
    <property type="match status" value="1"/>
</dbReference>
<dbReference type="OrthoDB" id="239262at2759"/>